<keyword evidence="1" id="KW-0472">Membrane</keyword>
<feature type="transmembrane region" description="Helical" evidence="1">
    <location>
        <begin position="322"/>
        <end position="341"/>
    </location>
</feature>
<protein>
    <recommendedName>
        <fullName evidence="2">Glycosyltransferase RgtA/B/C/D-like domain-containing protein</fullName>
    </recommendedName>
</protein>
<feature type="transmembrane region" description="Helical" evidence="1">
    <location>
        <begin position="206"/>
        <end position="235"/>
    </location>
</feature>
<dbReference type="InterPro" id="IPR038731">
    <property type="entry name" value="RgtA/B/C-like"/>
</dbReference>
<dbReference type="Pfam" id="PF13231">
    <property type="entry name" value="PMT_2"/>
    <property type="match status" value="1"/>
</dbReference>
<keyword evidence="4" id="KW-1185">Reference proteome</keyword>
<evidence type="ECO:0000313" key="3">
    <source>
        <dbReference type="EMBL" id="GHC63245.1"/>
    </source>
</evidence>
<dbReference type="EMBL" id="BMXI01000016">
    <property type="protein sequence ID" value="GHC63245.1"/>
    <property type="molecule type" value="Genomic_DNA"/>
</dbReference>
<feature type="transmembrane region" description="Helical" evidence="1">
    <location>
        <begin position="12"/>
        <end position="34"/>
    </location>
</feature>
<comment type="caution">
    <text evidence="3">The sequence shown here is derived from an EMBL/GenBank/DDBJ whole genome shotgun (WGS) entry which is preliminary data.</text>
</comment>
<dbReference type="AlphaFoldDB" id="A0A918WP78"/>
<sequence length="597" mass="65616">MNQNGSANLATLTLRATFFILLLVMAVLHVTSLFRGLDSAHGMEQAAIAREVARGNGLVTKVLRPASIRQNREATNETGTLADACKNTYHAPLQPLLLGAVFRAQGAQNFEAWRPGKNEYIYQLDRVVAGFSIVCMMLAIGVTYLLVCRIFDARIASTTALLMLFCELFWKMSMSGLPQMLMLLLFTCGCYFAYRAIEASEEGGLPILHALLAAVFFALLCLTHWLAIWIVIGYAVMAALFIKPRGVAGIIALVAVIAAVIVPVLQNIKVSGNPGGTAVLVLFEGLAGSEEYAMRSLETIPLNLRQLAIHVLRLSVMQTKDLYAYFGAIIAAPIFFVALFHPFKRASISHFRWVLLVMWISATLGMALFGLKGGENSPNQLHLLFAPLMGAYGLAMLSVLWSRLEFPKTIPLMSHAHLALVVVISASPFMLRMPFDVLNSLSSGENIAPNYPPYAPSILDSSIVDYADKNEIIASDQPWAVAWYADRRSLWLPIKLSELETIENIADAEETPIVGVLTTPISSGTRPLTETAGFYGEYLSLMLDGWAALATSTSPERRLVSKEDRELKGFYSRYPFPRVLFFRSSPMVLYTSRSPGS</sequence>
<dbReference type="Proteomes" id="UP000644507">
    <property type="component" value="Unassembled WGS sequence"/>
</dbReference>
<evidence type="ECO:0000313" key="4">
    <source>
        <dbReference type="Proteomes" id="UP000644507"/>
    </source>
</evidence>
<feature type="transmembrane region" description="Helical" evidence="1">
    <location>
        <begin position="416"/>
        <end position="435"/>
    </location>
</feature>
<feature type="domain" description="Glycosyltransferase RgtA/B/C/D-like" evidence="2">
    <location>
        <begin position="127"/>
        <end position="264"/>
    </location>
</feature>
<feature type="transmembrane region" description="Helical" evidence="1">
    <location>
        <begin position="177"/>
        <end position="194"/>
    </location>
</feature>
<organism evidence="3 4">
    <name type="scientific">Roseibacillus persicicus</name>
    <dbReference type="NCBI Taxonomy" id="454148"/>
    <lineage>
        <taxon>Bacteria</taxon>
        <taxon>Pseudomonadati</taxon>
        <taxon>Verrucomicrobiota</taxon>
        <taxon>Verrucomicrobiia</taxon>
        <taxon>Verrucomicrobiales</taxon>
        <taxon>Verrucomicrobiaceae</taxon>
        <taxon>Roseibacillus</taxon>
    </lineage>
</organism>
<reference evidence="3" key="1">
    <citation type="journal article" date="2014" name="Int. J. Syst. Evol. Microbiol.">
        <title>Complete genome sequence of Corynebacterium casei LMG S-19264T (=DSM 44701T), isolated from a smear-ripened cheese.</title>
        <authorList>
            <consortium name="US DOE Joint Genome Institute (JGI-PGF)"/>
            <person name="Walter F."/>
            <person name="Albersmeier A."/>
            <person name="Kalinowski J."/>
            <person name="Ruckert C."/>
        </authorList>
    </citation>
    <scope>NUCLEOTIDE SEQUENCE</scope>
    <source>
        <strain evidence="3">KCTC 12988</strain>
    </source>
</reference>
<reference evidence="3" key="2">
    <citation type="submission" date="2020-09" db="EMBL/GenBank/DDBJ databases">
        <authorList>
            <person name="Sun Q."/>
            <person name="Kim S."/>
        </authorList>
    </citation>
    <scope>NUCLEOTIDE SEQUENCE</scope>
    <source>
        <strain evidence="3">KCTC 12988</strain>
    </source>
</reference>
<proteinExistence type="predicted"/>
<evidence type="ECO:0000259" key="2">
    <source>
        <dbReference type="Pfam" id="PF13231"/>
    </source>
</evidence>
<name>A0A918WP78_9BACT</name>
<accession>A0A918WP78</accession>
<feature type="transmembrane region" description="Helical" evidence="1">
    <location>
        <begin position="247"/>
        <end position="265"/>
    </location>
</feature>
<feature type="transmembrane region" description="Helical" evidence="1">
    <location>
        <begin position="383"/>
        <end position="404"/>
    </location>
</feature>
<evidence type="ECO:0000256" key="1">
    <source>
        <dbReference type="SAM" id="Phobius"/>
    </source>
</evidence>
<feature type="transmembrane region" description="Helical" evidence="1">
    <location>
        <begin position="127"/>
        <end position="147"/>
    </location>
</feature>
<feature type="transmembrane region" description="Helical" evidence="1">
    <location>
        <begin position="353"/>
        <end position="371"/>
    </location>
</feature>
<keyword evidence="1" id="KW-0812">Transmembrane</keyword>
<gene>
    <name evidence="3" type="ORF">GCM10007100_33470</name>
</gene>
<keyword evidence="1" id="KW-1133">Transmembrane helix</keyword>
<dbReference type="RefSeq" id="WP_189572559.1">
    <property type="nucleotide sequence ID" value="NZ_BMXI01000016.1"/>
</dbReference>